<dbReference type="NCBIfam" id="TIGR02189">
    <property type="entry name" value="GlrX-like_plant"/>
    <property type="match status" value="1"/>
</dbReference>
<dbReference type="InterPro" id="IPR036249">
    <property type="entry name" value="Thioredoxin-like_sf"/>
</dbReference>
<proteinExistence type="inferred from homology"/>
<dbReference type="Proteomes" id="UP001222027">
    <property type="component" value="Unassembled WGS sequence"/>
</dbReference>
<keyword evidence="8" id="KW-1185">Reference proteome</keyword>
<reference evidence="7 8" key="1">
    <citation type="submission" date="2022-12" db="EMBL/GenBank/DDBJ databases">
        <title>Chromosome-scale assembly of the Ensete ventricosum genome.</title>
        <authorList>
            <person name="Dussert Y."/>
            <person name="Stocks J."/>
            <person name="Wendawek A."/>
            <person name="Woldeyes F."/>
            <person name="Nichols R.A."/>
            <person name="Borrell J.S."/>
        </authorList>
    </citation>
    <scope>NUCLEOTIDE SEQUENCE [LARGE SCALE GENOMIC DNA]</scope>
    <source>
        <strain evidence="8">cv. Maze</strain>
        <tissue evidence="7">Seeds</tissue>
    </source>
</reference>
<evidence type="ECO:0000313" key="8">
    <source>
        <dbReference type="Proteomes" id="UP001222027"/>
    </source>
</evidence>
<dbReference type="Pfam" id="PF00462">
    <property type="entry name" value="Glutaredoxin"/>
    <property type="match status" value="1"/>
</dbReference>
<dbReference type="Gene3D" id="3.40.30.10">
    <property type="entry name" value="Glutaredoxin"/>
    <property type="match status" value="1"/>
</dbReference>
<keyword evidence="3" id="KW-0963">Cytoplasm</keyword>
<dbReference type="InterPro" id="IPR011905">
    <property type="entry name" value="GlrX-like_pln_2"/>
</dbReference>
<dbReference type="InterPro" id="IPR002109">
    <property type="entry name" value="Glutaredoxin"/>
</dbReference>
<name>A0AAV8RG47_ENSVE</name>
<accession>A0AAV8RG47</accession>
<feature type="region of interest" description="Disordered" evidence="5">
    <location>
        <begin position="1"/>
        <end position="60"/>
    </location>
</feature>
<dbReference type="SUPFAM" id="SSF52833">
    <property type="entry name" value="Thioredoxin-like"/>
    <property type="match status" value="1"/>
</dbReference>
<gene>
    <name evidence="7" type="ORF">OPV22_008458</name>
</gene>
<evidence type="ECO:0000259" key="6">
    <source>
        <dbReference type="Pfam" id="PF00462"/>
    </source>
</evidence>
<dbReference type="EMBL" id="JAQQAF010000003">
    <property type="protein sequence ID" value="KAJ8497906.1"/>
    <property type="molecule type" value="Genomic_DNA"/>
</dbReference>
<evidence type="ECO:0000256" key="2">
    <source>
        <dbReference type="ARBA" id="ARBA00007568"/>
    </source>
</evidence>
<keyword evidence="4" id="KW-0676">Redox-active center</keyword>
<organism evidence="7 8">
    <name type="scientific">Ensete ventricosum</name>
    <name type="common">Abyssinian banana</name>
    <name type="synonym">Musa ensete</name>
    <dbReference type="NCBI Taxonomy" id="4639"/>
    <lineage>
        <taxon>Eukaryota</taxon>
        <taxon>Viridiplantae</taxon>
        <taxon>Streptophyta</taxon>
        <taxon>Embryophyta</taxon>
        <taxon>Tracheophyta</taxon>
        <taxon>Spermatophyta</taxon>
        <taxon>Magnoliopsida</taxon>
        <taxon>Liliopsida</taxon>
        <taxon>Zingiberales</taxon>
        <taxon>Musaceae</taxon>
        <taxon>Ensete</taxon>
    </lineage>
</organism>
<evidence type="ECO:0000256" key="4">
    <source>
        <dbReference type="ARBA" id="ARBA00023284"/>
    </source>
</evidence>
<comment type="subcellular location">
    <subcellularLocation>
        <location evidence="1">Cytoplasm</location>
    </subcellularLocation>
</comment>
<evidence type="ECO:0000256" key="1">
    <source>
        <dbReference type="ARBA" id="ARBA00004496"/>
    </source>
</evidence>
<dbReference type="PANTHER" id="PTHR10168">
    <property type="entry name" value="GLUTAREDOXIN"/>
    <property type="match status" value="1"/>
</dbReference>
<evidence type="ECO:0000313" key="7">
    <source>
        <dbReference type="EMBL" id="KAJ8497906.1"/>
    </source>
</evidence>
<dbReference type="AlphaFoldDB" id="A0AAV8RG47"/>
<comment type="caution">
    <text evidence="7">The sequence shown here is derived from an EMBL/GenBank/DDBJ whole genome shotgun (WGS) entry which is preliminary data.</text>
</comment>
<dbReference type="GO" id="GO:0005737">
    <property type="term" value="C:cytoplasm"/>
    <property type="evidence" value="ECO:0007669"/>
    <property type="project" value="UniProtKB-SubCell"/>
</dbReference>
<comment type="similarity">
    <text evidence="2">Belongs to the glutaredoxin family. CC-type subfamily.</text>
</comment>
<dbReference type="PROSITE" id="PS51354">
    <property type="entry name" value="GLUTAREDOXIN_2"/>
    <property type="match status" value="1"/>
</dbReference>
<feature type="compositionally biased region" description="Low complexity" evidence="5">
    <location>
        <begin position="37"/>
        <end position="51"/>
    </location>
</feature>
<evidence type="ECO:0000256" key="3">
    <source>
        <dbReference type="ARBA" id="ARBA00022490"/>
    </source>
</evidence>
<evidence type="ECO:0000256" key="5">
    <source>
        <dbReference type="SAM" id="MobiDB-lite"/>
    </source>
</evidence>
<sequence length="169" mass="17240">MRKAIPCRSARKRFPSPASNRDRAAVGGGQDGLLTPSSSRSSSSSSTSSSSPGGEGDGAMKQMVAENPVVVVAQRGCCMCHAVRRLLLGLGVNPAVCEVGDEAAAAGEATALVEAAAKIEALSGQRRPPAMLPLVFVGGRLLGGLDRLVAVHITGELVPILKEAGALWL</sequence>
<feature type="domain" description="Glutaredoxin" evidence="6">
    <location>
        <begin position="69"/>
        <end position="140"/>
    </location>
</feature>
<protein>
    <recommendedName>
        <fullName evidence="6">Glutaredoxin domain-containing protein</fullName>
    </recommendedName>
</protein>
<feature type="compositionally biased region" description="Basic residues" evidence="5">
    <location>
        <begin position="1"/>
        <end position="14"/>
    </location>
</feature>